<accession>A0AAV1SAA3</accession>
<reference evidence="1 2" key="1">
    <citation type="submission" date="2024-01" db="EMBL/GenBank/DDBJ databases">
        <authorList>
            <person name="Waweru B."/>
        </authorList>
    </citation>
    <scope>NUCLEOTIDE SEQUENCE [LARGE SCALE GENOMIC DNA]</scope>
</reference>
<dbReference type="AlphaFoldDB" id="A0AAV1SAA3"/>
<feature type="non-terminal residue" evidence="1">
    <location>
        <position position="1"/>
    </location>
</feature>
<dbReference type="EMBL" id="CAWUPB010001173">
    <property type="protein sequence ID" value="CAK7347880.1"/>
    <property type="molecule type" value="Genomic_DNA"/>
</dbReference>
<proteinExistence type="predicted"/>
<gene>
    <name evidence="1" type="ORF">DCAF_LOCUS20569</name>
</gene>
<evidence type="ECO:0000313" key="2">
    <source>
        <dbReference type="Proteomes" id="UP001314170"/>
    </source>
</evidence>
<name>A0AAV1SAA3_9ROSI</name>
<evidence type="ECO:0000313" key="1">
    <source>
        <dbReference type="EMBL" id="CAK7347880.1"/>
    </source>
</evidence>
<protein>
    <submittedName>
        <fullName evidence="1">Uncharacterized protein</fullName>
    </submittedName>
</protein>
<organism evidence="1 2">
    <name type="scientific">Dovyalis caffra</name>
    <dbReference type="NCBI Taxonomy" id="77055"/>
    <lineage>
        <taxon>Eukaryota</taxon>
        <taxon>Viridiplantae</taxon>
        <taxon>Streptophyta</taxon>
        <taxon>Embryophyta</taxon>
        <taxon>Tracheophyta</taxon>
        <taxon>Spermatophyta</taxon>
        <taxon>Magnoliopsida</taxon>
        <taxon>eudicotyledons</taxon>
        <taxon>Gunneridae</taxon>
        <taxon>Pentapetalae</taxon>
        <taxon>rosids</taxon>
        <taxon>fabids</taxon>
        <taxon>Malpighiales</taxon>
        <taxon>Salicaceae</taxon>
        <taxon>Flacourtieae</taxon>
        <taxon>Dovyalis</taxon>
    </lineage>
</organism>
<sequence length="52" mass="5992">NNFTTISITAAVNHYRRQVWHQKQELIPEGEKKPLDRQILQPGMKVSSCSVN</sequence>
<comment type="caution">
    <text evidence="1">The sequence shown here is derived from an EMBL/GenBank/DDBJ whole genome shotgun (WGS) entry which is preliminary data.</text>
</comment>
<dbReference type="Proteomes" id="UP001314170">
    <property type="component" value="Unassembled WGS sequence"/>
</dbReference>
<keyword evidence="2" id="KW-1185">Reference proteome</keyword>